<sequence length="1479" mass="150046">MAQLPQISAVLTAPTVPQATSAGEIVGLNLQNTGATAAPSQYISFGEVFKDGAVPAGGQLVAVVNGQDVPVQMDVQTTYANGSVELATLTMLQPTLAANSTTGVMLTLAPAGTSAAAPVSVAQEVAAANYDLSVNIAIQGGSTYTFNVANLLTQALANGSATYLKQGPDATEVQFQSDVTSSLRMVFNVTAYANGTFRTNVQFNNDLAMQASGGTLTYSASIAQGGQTVYQVSNLTQYQYEDWNQVVYTGATAPTVNVQHDMSYLEQTGAIANYDLADGAPTAYVASEASQMASASWGTPLTTAGITQYMPMTGGRPDIGPTTEANSLWLISQNAAAAQFALGQANAGSGIPWNFYNPQAGTWLNTNQYPNIRTSGWDGNSTDLTQGVSATNNGWTPDTAHQPDLFYDAYLLTGDQSYLDALNAQASYGIATLWPGMRDNALNSTGNDNVIFGNQMRGAAWTLREIDEAAYANPTGSAAKTYFTQVMDDNWSWLVSQIPTWTTLEGQAHGYIIDIGQYGYEIAPWQQDYFVSTAAQAAEMGNQDALTYLKWATNYIAGSIFNLGHDSIAYMDAMFPYSTGGNGQIYWDSTTNSWAYAQPLTTWAGIAANEQTIGISNGTGWVQSNGDYGADRLQALAGIISTTGSPEAIQAYAWLAGSGAPYTSVASIQGQPQFDIVPRLPDGKLLNLSNFYTFDSTAPGIDQGAGTADQMIVEEGNANVTLQGGNGGMNILATFGTGSDVLQGGNQGNYIFAGPGPDTIIGGAGDNYLQASMVQGATVDSVAAPTTFVLNTALTAQDTIAGFNPSLDAIDLVTGGGATLSNQQIAAIISTATVDAAGDTVLQIGANHSVTLSGIAPSALSPAFFVENDPSTVLTVGPGQEYASLAQAAAVVQSGDTIEIQAGTYTNDFATINGNVTIAGMGGTATFVATETPPNDKGILDVTGNITIDNLAFTGASVPASLGGNGAGIRYEGGNLVLNADSFYGNQDGMLANPDPTGSITINNSYFSDNGSGTGYTHNLYVNEVGTLTINASTFTDAQVGHEIKSRALNTIITNSTIADGPNGTASYAIDLPNGGNAVIAGNLIEKGPNSENPTLISAGEEGNVYANSALTISGNTLLNDLSSPASLALMNDTGATADLQNNQFYGLTPAELVNGPAVLSGNTALASAPAVPPLAPSVEGANAVTEVNTASTTQTLTTSGNLITASGSAALSITDQAGDNTILGGAGGLTLTANAGGDQIVTAANAANSITLAGSSATLDSLGADTVLAAAGTNQIFASGNALITTEAGSSNAITLAGNASVNSGGTDTIGAGAGAASVMAGAGSVSVTGGAGGLTFVGGSGNATVQGGSGALNVTAGSGNLTLQGGTGNDSLTAGSGSTVFNAGGGSDSITFGSGQTTVNAGTGAESFTFIDGHGGGSDVINGWQWSYDSLQFQNFNGNVLQSASITANGGLALTLTDNTRFVIMTSPIQYAAPPPV</sequence>
<dbReference type="Gene3D" id="2.150.10.10">
    <property type="entry name" value="Serralysin-like metalloprotease, C-terminal"/>
    <property type="match status" value="2"/>
</dbReference>
<dbReference type="EMBL" id="DTQM01000073">
    <property type="protein sequence ID" value="HGC42334.1"/>
    <property type="molecule type" value="Genomic_DNA"/>
</dbReference>
<organism evidence="1">
    <name type="scientific">Acidicaldus sp</name>
    <dbReference type="NCBI Taxonomy" id="1872105"/>
    <lineage>
        <taxon>Bacteria</taxon>
        <taxon>Pseudomonadati</taxon>
        <taxon>Pseudomonadota</taxon>
        <taxon>Alphaproteobacteria</taxon>
        <taxon>Acetobacterales</taxon>
        <taxon>Acetobacteraceae</taxon>
        <taxon>Acidicaldus</taxon>
    </lineage>
</organism>
<dbReference type="SUPFAM" id="SSF51126">
    <property type="entry name" value="Pectin lyase-like"/>
    <property type="match status" value="1"/>
</dbReference>
<evidence type="ECO:0000313" key="1">
    <source>
        <dbReference type="EMBL" id="HGC42334.1"/>
    </source>
</evidence>
<proteinExistence type="predicted"/>
<protein>
    <submittedName>
        <fullName evidence="1">Uncharacterized protein</fullName>
    </submittedName>
</protein>
<dbReference type="SUPFAM" id="SSF51120">
    <property type="entry name" value="beta-Roll"/>
    <property type="match status" value="2"/>
</dbReference>
<reference evidence="1" key="1">
    <citation type="journal article" date="2020" name="mSystems">
        <title>Genome- and Community-Level Interaction Insights into Carbon Utilization and Element Cycling Functions of Hydrothermarchaeota in Hydrothermal Sediment.</title>
        <authorList>
            <person name="Zhou Z."/>
            <person name="Liu Y."/>
            <person name="Xu W."/>
            <person name="Pan J."/>
            <person name="Luo Z.H."/>
            <person name="Li M."/>
        </authorList>
    </citation>
    <scope>NUCLEOTIDE SEQUENCE</scope>
    <source>
        <strain evidence="1">SpSt-997</strain>
    </source>
</reference>
<name>A0A8J4H9I3_9PROT</name>
<dbReference type="InterPro" id="IPR012334">
    <property type="entry name" value="Pectin_lyas_fold"/>
</dbReference>
<accession>A0A8J4H9I3</accession>
<dbReference type="Gene3D" id="2.160.20.10">
    <property type="entry name" value="Single-stranded right-handed beta-helix, Pectin lyase-like"/>
    <property type="match status" value="1"/>
</dbReference>
<dbReference type="InterPro" id="IPR011050">
    <property type="entry name" value="Pectin_lyase_fold/virulence"/>
</dbReference>
<gene>
    <name evidence="1" type="ORF">ENY07_03790</name>
</gene>
<dbReference type="InterPro" id="IPR011049">
    <property type="entry name" value="Serralysin-like_metalloprot_C"/>
</dbReference>
<comment type="caution">
    <text evidence="1">The sequence shown here is derived from an EMBL/GenBank/DDBJ whole genome shotgun (WGS) entry which is preliminary data.</text>
</comment>